<dbReference type="InterPro" id="IPR050328">
    <property type="entry name" value="Dev_Immune_Receptor"/>
</dbReference>
<comment type="caution">
    <text evidence="5">The sequence shown here is derived from an EMBL/GenBank/DDBJ whole genome shotgun (WGS) entry which is preliminary data.</text>
</comment>
<evidence type="ECO:0000256" key="1">
    <source>
        <dbReference type="ARBA" id="ARBA00022614"/>
    </source>
</evidence>
<dbReference type="InterPro" id="IPR032675">
    <property type="entry name" value="LRR_dom_sf"/>
</dbReference>
<sequence length="349" mass="37708">MTTVLFRGVALLLVLQVYAVRNCHRGCRCEVESFGLFDSFSLTKVDCSGVGPSASATPIPIPLDTAHLDLSSNAIAAISTSMLSGPGYTTLVSLDLSSNLIVRVGNDAFSRLRYLETLDLSQNALEELTDGCFSGLPLSEVDLSDNRLGELRLSVFSAKGQGRPLSVDLSNNLLTSVTTGPPGNLPNIQSLTLVGNRLQKVPNLRGVALRYLSLDSNPITSIEEDAFWGLGDLVHLSLSSLSELTAIWPGAYHELRSLQVLDLSKNPQLTSLDPEVFSGLVSLQELNLSHSGIDFLPNNIVNHLPSLRSVSLRANVHCWKAYKQGQFHRQLGQAKSDEVLTCDITGIIL</sequence>
<keyword evidence="6" id="KW-1185">Reference proteome</keyword>
<evidence type="ECO:0000256" key="2">
    <source>
        <dbReference type="ARBA" id="ARBA00022729"/>
    </source>
</evidence>
<evidence type="ECO:0000256" key="3">
    <source>
        <dbReference type="ARBA" id="ARBA00022737"/>
    </source>
</evidence>
<keyword evidence="3" id="KW-0677">Repeat</keyword>
<gene>
    <name evidence="5" type="ORF">JZ751_012763</name>
</gene>
<feature type="signal peptide" evidence="4">
    <location>
        <begin position="1"/>
        <end position="19"/>
    </location>
</feature>
<organism evidence="5 6">
    <name type="scientific">Albula glossodonta</name>
    <name type="common">roundjaw bonefish</name>
    <dbReference type="NCBI Taxonomy" id="121402"/>
    <lineage>
        <taxon>Eukaryota</taxon>
        <taxon>Metazoa</taxon>
        <taxon>Chordata</taxon>
        <taxon>Craniata</taxon>
        <taxon>Vertebrata</taxon>
        <taxon>Euteleostomi</taxon>
        <taxon>Actinopterygii</taxon>
        <taxon>Neopterygii</taxon>
        <taxon>Teleostei</taxon>
        <taxon>Albuliformes</taxon>
        <taxon>Albulidae</taxon>
        <taxon>Albula</taxon>
    </lineage>
</organism>
<reference evidence="5" key="1">
    <citation type="thesis" date="2021" institute="BYU ScholarsArchive" country="Provo, UT, USA">
        <title>Applications of and Algorithms for Genome Assembly and Genomic Analyses with an Emphasis on Marine Teleosts.</title>
        <authorList>
            <person name="Pickett B.D."/>
        </authorList>
    </citation>
    <scope>NUCLEOTIDE SEQUENCE</scope>
    <source>
        <strain evidence="5">HI-2016</strain>
    </source>
</reference>
<dbReference type="PROSITE" id="PS51450">
    <property type="entry name" value="LRR"/>
    <property type="match status" value="2"/>
</dbReference>
<dbReference type="EMBL" id="JAFBMS010000204">
    <property type="protein sequence ID" value="KAG9333354.1"/>
    <property type="molecule type" value="Genomic_DNA"/>
</dbReference>
<evidence type="ECO:0000256" key="4">
    <source>
        <dbReference type="SAM" id="SignalP"/>
    </source>
</evidence>
<name>A0A8T2MZN0_9TELE</name>
<dbReference type="SUPFAM" id="SSF52058">
    <property type="entry name" value="L domain-like"/>
    <property type="match status" value="1"/>
</dbReference>
<evidence type="ECO:0008006" key="7">
    <source>
        <dbReference type="Google" id="ProtNLM"/>
    </source>
</evidence>
<dbReference type="GO" id="GO:0031012">
    <property type="term" value="C:extracellular matrix"/>
    <property type="evidence" value="ECO:0007669"/>
    <property type="project" value="TreeGrafter"/>
</dbReference>
<evidence type="ECO:0000313" key="5">
    <source>
        <dbReference type="EMBL" id="KAG9333354.1"/>
    </source>
</evidence>
<dbReference type="Pfam" id="PF00560">
    <property type="entry name" value="LRR_1"/>
    <property type="match status" value="1"/>
</dbReference>
<proteinExistence type="predicted"/>
<dbReference type="AlphaFoldDB" id="A0A8T2MZN0"/>
<dbReference type="PANTHER" id="PTHR24373">
    <property type="entry name" value="SLIT RELATED LEUCINE-RICH REPEAT NEURONAL PROTEIN"/>
    <property type="match status" value="1"/>
</dbReference>
<dbReference type="Pfam" id="PF13855">
    <property type="entry name" value="LRR_8"/>
    <property type="match status" value="2"/>
</dbReference>
<keyword evidence="2 4" id="KW-0732">Signal</keyword>
<dbReference type="OrthoDB" id="676979at2759"/>
<accession>A0A8T2MZN0</accession>
<dbReference type="PANTHER" id="PTHR24373:SF352">
    <property type="entry name" value="TSUKUSHI"/>
    <property type="match status" value="1"/>
</dbReference>
<dbReference type="Proteomes" id="UP000824540">
    <property type="component" value="Unassembled WGS sequence"/>
</dbReference>
<dbReference type="Gene3D" id="3.80.10.10">
    <property type="entry name" value="Ribonuclease Inhibitor"/>
    <property type="match status" value="2"/>
</dbReference>
<dbReference type="InterPro" id="IPR001611">
    <property type="entry name" value="Leu-rich_rpt"/>
</dbReference>
<evidence type="ECO:0000313" key="6">
    <source>
        <dbReference type="Proteomes" id="UP000824540"/>
    </source>
</evidence>
<dbReference type="GO" id="GO:0005615">
    <property type="term" value="C:extracellular space"/>
    <property type="evidence" value="ECO:0007669"/>
    <property type="project" value="TreeGrafter"/>
</dbReference>
<feature type="chain" id="PRO_5035943335" description="Tsukushin-like" evidence="4">
    <location>
        <begin position="20"/>
        <end position="349"/>
    </location>
</feature>
<dbReference type="InterPro" id="IPR003591">
    <property type="entry name" value="Leu-rich_rpt_typical-subtyp"/>
</dbReference>
<dbReference type="SMART" id="SM00369">
    <property type="entry name" value="LRR_TYP"/>
    <property type="match status" value="7"/>
</dbReference>
<protein>
    <recommendedName>
        <fullName evidence="7">Tsukushin-like</fullName>
    </recommendedName>
</protein>
<keyword evidence="1" id="KW-0433">Leucine-rich repeat</keyword>